<reference evidence="2" key="1">
    <citation type="journal article" date="2020" name="Fungal Divers.">
        <title>Resolving the Mortierellaceae phylogeny through synthesis of multi-gene phylogenetics and phylogenomics.</title>
        <authorList>
            <person name="Vandepol N."/>
            <person name="Liber J."/>
            <person name="Desiro A."/>
            <person name="Na H."/>
            <person name="Kennedy M."/>
            <person name="Barry K."/>
            <person name="Grigoriev I.V."/>
            <person name="Miller A.N."/>
            <person name="O'Donnell K."/>
            <person name="Stajich J.E."/>
            <person name="Bonito G."/>
        </authorList>
    </citation>
    <scope>NUCLEOTIDE SEQUENCE</scope>
    <source>
        <strain evidence="2">KOD1015</strain>
    </source>
</reference>
<organism evidence="2 3">
    <name type="scientific">Lunasporangiospora selenospora</name>
    <dbReference type="NCBI Taxonomy" id="979761"/>
    <lineage>
        <taxon>Eukaryota</taxon>
        <taxon>Fungi</taxon>
        <taxon>Fungi incertae sedis</taxon>
        <taxon>Mucoromycota</taxon>
        <taxon>Mortierellomycotina</taxon>
        <taxon>Mortierellomycetes</taxon>
        <taxon>Mortierellales</taxon>
        <taxon>Mortierellaceae</taxon>
        <taxon>Lunasporangiospora</taxon>
    </lineage>
</organism>
<accession>A0A9P6JZ82</accession>
<dbReference type="EMBL" id="JAABOA010007628">
    <property type="protein sequence ID" value="KAF9539429.1"/>
    <property type="molecule type" value="Genomic_DNA"/>
</dbReference>
<proteinExistence type="predicted"/>
<evidence type="ECO:0000256" key="1">
    <source>
        <dbReference type="SAM" id="MobiDB-lite"/>
    </source>
</evidence>
<feature type="non-terminal residue" evidence="2">
    <location>
        <position position="181"/>
    </location>
</feature>
<feature type="region of interest" description="Disordered" evidence="1">
    <location>
        <begin position="69"/>
        <end position="121"/>
    </location>
</feature>
<name>A0A9P6JZ82_9FUNG</name>
<feature type="compositionally biased region" description="Polar residues" evidence="1">
    <location>
        <begin position="72"/>
        <end position="81"/>
    </location>
</feature>
<evidence type="ECO:0000313" key="2">
    <source>
        <dbReference type="EMBL" id="KAF9539429.1"/>
    </source>
</evidence>
<evidence type="ECO:0000313" key="3">
    <source>
        <dbReference type="Proteomes" id="UP000780801"/>
    </source>
</evidence>
<gene>
    <name evidence="2" type="ORF">BGW38_009937</name>
</gene>
<sequence length="181" mass="20149">MTWLIDDINHADENSIALLGALVNAGSRLPIMLIITHSNSEDCLARVNQILDGQTLQTEESMETKDEIYNKDVQSASNSDSASEELSPDEDPPICQQSGPTPKRAQQASSPKKKDPFSGDLPSVVRGGCGVRFIRLHNPTLNTIQEFLSVLLHRDESHVLPLANVLHKKTWFVIRQLLWEL</sequence>
<dbReference type="Proteomes" id="UP000780801">
    <property type="component" value="Unassembled WGS sequence"/>
</dbReference>
<feature type="compositionally biased region" description="Acidic residues" evidence="1">
    <location>
        <begin position="82"/>
        <end position="92"/>
    </location>
</feature>
<comment type="caution">
    <text evidence="2">The sequence shown here is derived from an EMBL/GenBank/DDBJ whole genome shotgun (WGS) entry which is preliminary data.</text>
</comment>
<protein>
    <submittedName>
        <fullName evidence="2">Uncharacterized protein</fullName>
    </submittedName>
</protein>
<feature type="compositionally biased region" description="Polar residues" evidence="1">
    <location>
        <begin position="95"/>
        <end position="110"/>
    </location>
</feature>
<dbReference type="AlphaFoldDB" id="A0A9P6JZ82"/>
<keyword evidence="3" id="KW-1185">Reference proteome</keyword>